<dbReference type="EMBL" id="QTSX02003780">
    <property type="protein sequence ID" value="KAJ9068140.1"/>
    <property type="molecule type" value="Genomic_DNA"/>
</dbReference>
<evidence type="ECO:0000313" key="2">
    <source>
        <dbReference type="Proteomes" id="UP001165960"/>
    </source>
</evidence>
<reference evidence="1" key="1">
    <citation type="submission" date="2022-04" db="EMBL/GenBank/DDBJ databases">
        <title>Genome of the entomopathogenic fungus Entomophthora muscae.</title>
        <authorList>
            <person name="Elya C."/>
            <person name="Lovett B.R."/>
            <person name="Lee E."/>
            <person name="Macias A.M."/>
            <person name="Hajek A.E."/>
            <person name="De Bivort B.L."/>
            <person name="Kasson M.T."/>
            <person name="De Fine Licht H.H."/>
            <person name="Stajich J.E."/>
        </authorList>
    </citation>
    <scope>NUCLEOTIDE SEQUENCE</scope>
    <source>
        <strain evidence="1">Berkeley</strain>
    </source>
</reference>
<sequence>MIVGVGTDILKISRISNIVGFTVNQSNSALLWNPSSINKLTNFSSRILSQNELVRFNIEQMPLIKNHNCETPPNYSSIINFLAKRWAVKEALYKALFPKYKLTWKEVELLSLNGKPEIAYHKITPLRKTTHECLDFSQLRTHVSISHDSGLIIAFAVVEKKLFNFNPIEY</sequence>
<dbReference type="Proteomes" id="UP001165960">
    <property type="component" value="Unassembled WGS sequence"/>
</dbReference>
<accession>A0ACC2T0M5</accession>
<comment type="caution">
    <text evidence="1">The sequence shown here is derived from an EMBL/GenBank/DDBJ whole genome shotgun (WGS) entry which is preliminary data.</text>
</comment>
<evidence type="ECO:0000313" key="1">
    <source>
        <dbReference type="EMBL" id="KAJ9068140.1"/>
    </source>
</evidence>
<organism evidence="1 2">
    <name type="scientific">Entomophthora muscae</name>
    <dbReference type="NCBI Taxonomy" id="34485"/>
    <lineage>
        <taxon>Eukaryota</taxon>
        <taxon>Fungi</taxon>
        <taxon>Fungi incertae sedis</taxon>
        <taxon>Zoopagomycota</taxon>
        <taxon>Entomophthoromycotina</taxon>
        <taxon>Entomophthoromycetes</taxon>
        <taxon>Entomophthorales</taxon>
        <taxon>Entomophthoraceae</taxon>
        <taxon>Entomophthora</taxon>
    </lineage>
</organism>
<keyword evidence="2" id="KW-1185">Reference proteome</keyword>
<protein>
    <submittedName>
        <fullName evidence="1">Uncharacterized protein</fullName>
    </submittedName>
</protein>
<gene>
    <name evidence="1" type="ORF">DSO57_1031673</name>
</gene>
<name>A0ACC2T0M5_9FUNG</name>
<proteinExistence type="predicted"/>